<protein>
    <submittedName>
        <fullName evidence="2">Uncharacterized protein</fullName>
    </submittedName>
</protein>
<keyword evidence="1" id="KW-0472">Membrane</keyword>
<dbReference type="VEuPathDB" id="TrichDB:TVAGG3_0492790"/>
<dbReference type="AlphaFoldDB" id="A2E6Y5"/>
<reference evidence="2" key="2">
    <citation type="journal article" date="2007" name="Science">
        <title>Draft genome sequence of the sexually transmitted pathogen Trichomonas vaginalis.</title>
        <authorList>
            <person name="Carlton J.M."/>
            <person name="Hirt R.P."/>
            <person name="Silva J.C."/>
            <person name="Delcher A.L."/>
            <person name="Schatz M."/>
            <person name="Zhao Q."/>
            <person name="Wortman J.R."/>
            <person name="Bidwell S.L."/>
            <person name="Alsmark U.C.M."/>
            <person name="Besteiro S."/>
            <person name="Sicheritz-Ponten T."/>
            <person name="Noel C.J."/>
            <person name="Dacks J.B."/>
            <person name="Foster P.G."/>
            <person name="Simillion C."/>
            <person name="Van de Peer Y."/>
            <person name="Miranda-Saavedra D."/>
            <person name="Barton G.J."/>
            <person name="Westrop G.D."/>
            <person name="Mueller S."/>
            <person name="Dessi D."/>
            <person name="Fiori P.L."/>
            <person name="Ren Q."/>
            <person name="Paulsen I."/>
            <person name="Zhang H."/>
            <person name="Bastida-Corcuera F.D."/>
            <person name="Simoes-Barbosa A."/>
            <person name="Brown M.T."/>
            <person name="Hayes R.D."/>
            <person name="Mukherjee M."/>
            <person name="Okumura C.Y."/>
            <person name="Schneider R."/>
            <person name="Smith A.J."/>
            <person name="Vanacova S."/>
            <person name="Villalvazo M."/>
            <person name="Haas B.J."/>
            <person name="Pertea M."/>
            <person name="Feldblyum T.V."/>
            <person name="Utterback T.R."/>
            <person name="Shu C.L."/>
            <person name="Osoegawa K."/>
            <person name="de Jong P.J."/>
            <person name="Hrdy I."/>
            <person name="Horvathova L."/>
            <person name="Zubacova Z."/>
            <person name="Dolezal P."/>
            <person name="Malik S.B."/>
            <person name="Logsdon J.M. Jr."/>
            <person name="Henze K."/>
            <person name="Gupta A."/>
            <person name="Wang C.C."/>
            <person name="Dunne R.L."/>
            <person name="Upcroft J.A."/>
            <person name="Upcroft P."/>
            <person name="White O."/>
            <person name="Salzberg S.L."/>
            <person name="Tang P."/>
            <person name="Chiu C.-H."/>
            <person name="Lee Y.-S."/>
            <person name="Embley T.M."/>
            <person name="Coombs G.H."/>
            <person name="Mottram J.C."/>
            <person name="Tachezy J."/>
            <person name="Fraser-Liggett C.M."/>
            <person name="Johnson P.J."/>
        </authorList>
    </citation>
    <scope>NUCLEOTIDE SEQUENCE [LARGE SCALE GENOMIC DNA]</scope>
    <source>
        <strain evidence="2">G3</strain>
    </source>
</reference>
<feature type="transmembrane region" description="Helical" evidence="1">
    <location>
        <begin position="404"/>
        <end position="428"/>
    </location>
</feature>
<keyword evidence="3" id="KW-1185">Reference proteome</keyword>
<dbReference type="EMBL" id="DS113316">
    <property type="protein sequence ID" value="EAY11621.1"/>
    <property type="molecule type" value="Genomic_DNA"/>
</dbReference>
<gene>
    <name evidence="2" type="ORF">TVAG_081930</name>
</gene>
<proteinExistence type="predicted"/>
<dbReference type="Proteomes" id="UP000001542">
    <property type="component" value="Unassembled WGS sequence"/>
</dbReference>
<dbReference type="VEuPathDB" id="TrichDB:TVAG_081930"/>
<evidence type="ECO:0000256" key="1">
    <source>
        <dbReference type="SAM" id="Phobius"/>
    </source>
</evidence>
<accession>A2E6Y5</accession>
<reference evidence="2" key="1">
    <citation type="submission" date="2006-10" db="EMBL/GenBank/DDBJ databases">
        <authorList>
            <person name="Amadeo P."/>
            <person name="Zhao Q."/>
            <person name="Wortman J."/>
            <person name="Fraser-Liggett C."/>
            <person name="Carlton J."/>
        </authorList>
    </citation>
    <scope>NUCLEOTIDE SEQUENCE</scope>
    <source>
        <strain evidence="2">G3</strain>
    </source>
</reference>
<dbReference type="InParanoid" id="A2E6Y5"/>
<keyword evidence="1" id="KW-1133">Transmembrane helix</keyword>
<keyword evidence="1" id="KW-0812">Transmembrane</keyword>
<sequence>MSNPNENLYINDVKFKSNVTRINSGFILFKSEKDFNLKFIVFQLPINCRSREFVINPREGNSYEINDVKAKLDENATYCLVIAGENEFDLTIANSASNNNEISYSQFDLSNGASIAAGESRTISSTLGVCIRYTDTTSVDSSLTITINKDNHNSETPSTIFGHDINGLEYKAKDSINVMDFTRSLNLGLNKLIIKNTTTNIYVVARSSYVVFTEFKGISCKVSTLGGTANDILGSTKIVAVYFNTSGYLTFQTDEKTPQPCRLVYFKTFPSNCNQIFTISGEGSIEDEAEGNETLCVAAAFSSGTAKIEVEGKYNYYQADGVTTPQSLDDSVDLKFTSAVAVNFSSNTDDDAEFKLSVKTDDNDKSTKYVIKPGNEYKSYYYAGKEFGELNGKHDSKKEKDNKAIMIVIISVVTVIIIAAIVAIYICYVKKRKMNQEAGIDTVPLDNYGELQDNFADPLVDDAN</sequence>
<dbReference type="KEGG" id="tva:4769575"/>
<evidence type="ECO:0000313" key="3">
    <source>
        <dbReference type="Proteomes" id="UP000001542"/>
    </source>
</evidence>
<dbReference type="RefSeq" id="XP_001323844.1">
    <property type="nucleotide sequence ID" value="XM_001323809.1"/>
</dbReference>
<dbReference type="SMR" id="A2E6Y5"/>
<name>A2E6Y5_TRIV3</name>
<evidence type="ECO:0000313" key="2">
    <source>
        <dbReference type="EMBL" id="EAY11621.1"/>
    </source>
</evidence>
<organism evidence="2 3">
    <name type="scientific">Trichomonas vaginalis (strain ATCC PRA-98 / G3)</name>
    <dbReference type="NCBI Taxonomy" id="412133"/>
    <lineage>
        <taxon>Eukaryota</taxon>
        <taxon>Metamonada</taxon>
        <taxon>Parabasalia</taxon>
        <taxon>Trichomonadida</taxon>
        <taxon>Trichomonadidae</taxon>
        <taxon>Trichomonas</taxon>
    </lineage>
</organism>